<keyword evidence="3" id="KW-1185">Reference proteome</keyword>
<evidence type="ECO:0000256" key="1">
    <source>
        <dbReference type="SAM" id="MobiDB-lite"/>
    </source>
</evidence>
<feature type="region of interest" description="Disordered" evidence="1">
    <location>
        <begin position="74"/>
        <end position="167"/>
    </location>
</feature>
<dbReference type="AlphaFoldDB" id="A0A6A6BN90"/>
<feature type="compositionally biased region" description="Low complexity" evidence="1">
    <location>
        <begin position="75"/>
        <end position="91"/>
    </location>
</feature>
<feature type="region of interest" description="Disordered" evidence="1">
    <location>
        <begin position="1"/>
        <end position="61"/>
    </location>
</feature>
<evidence type="ECO:0000313" key="2">
    <source>
        <dbReference type="EMBL" id="KAF2145609.1"/>
    </source>
</evidence>
<reference evidence="2" key="1">
    <citation type="journal article" date="2020" name="Stud. Mycol.">
        <title>101 Dothideomycetes genomes: a test case for predicting lifestyles and emergence of pathogens.</title>
        <authorList>
            <person name="Haridas S."/>
            <person name="Albert R."/>
            <person name="Binder M."/>
            <person name="Bloem J."/>
            <person name="Labutti K."/>
            <person name="Salamov A."/>
            <person name="Andreopoulos B."/>
            <person name="Baker S."/>
            <person name="Barry K."/>
            <person name="Bills G."/>
            <person name="Bluhm B."/>
            <person name="Cannon C."/>
            <person name="Castanera R."/>
            <person name="Culley D."/>
            <person name="Daum C."/>
            <person name="Ezra D."/>
            <person name="Gonzalez J."/>
            <person name="Henrissat B."/>
            <person name="Kuo A."/>
            <person name="Liang C."/>
            <person name="Lipzen A."/>
            <person name="Lutzoni F."/>
            <person name="Magnuson J."/>
            <person name="Mondo S."/>
            <person name="Nolan M."/>
            <person name="Ohm R."/>
            <person name="Pangilinan J."/>
            <person name="Park H.-J."/>
            <person name="Ramirez L."/>
            <person name="Alfaro M."/>
            <person name="Sun H."/>
            <person name="Tritt A."/>
            <person name="Yoshinaga Y."/>
            <person name="Zwiers L.-H."/>
            <person name="Turgeon B."/>
            <person name="Goodwin S."/>
            <person name="Spatafora J."/>
            <person name="Crous P."/>
            <person name="Grigoriev I."/>
        </authorList>
    </citation>
    <scope>NUCLEOTIDE SEQUENCE</scope>
    <source>
        <strain evidence="2">CBS 121167</strain>
    </source>
</reference>
<dbReference type="RefSeq" id="XP_033401321.1">
    <property type="nucleotide sequence ID" value="XM_033539864.1"/>
</dbReference>
<gene>
    <name evidence="2" type="ORF">K452DRAFT_283960</name>
</gene>
<dbReference type="GeneID" id="54297360"/>
<evidence type="ECO:0000313" key="3">
    <source>
        <dbReference type="Proteomes" id="UP000799438"/>
    </source>
</evidence>
<feature type="compositionally biased region" description="Polar residues" evidence="1">
    <location>
        <begin position="101"/>
        <end position="113"/>
    </location>
</feature>
<dbReference type="Proteomes" id="UP000799438">
    <property type="component" value="Unassembled WGS sequence"/>
</dbReference>
<accession>A0A6A6BN90</accession>
<name>A0A6A6BN90_9PEZI</name>
<protein>
    <submittedName>
        <fullName evidence="2">Uncharacterized protein</fullName>
    </submittedName>
</protein>
<proteinExistence type="predicted"/>
<organism evidence="2 3">
    <name type="scientific">Aplosporella prunicola CBS 121167</name>
    <dbReference type="NCBI Taxonomy" id="1176127"/>
    <lineage>
        <taxon>Eukaryota</taxon>
        <taxon>Fungi</taxon>
        <taxon>Dikarya</taxon>
        <taxon>Ascomycota</taxon>
        <taxon>Pezizomycotina</taxon>
        <taxon>Dothideomycetes</taxon>
        <taxon>Dothideomycetes incertae sedis</taxon>
        <taxon>Botryosphaeriales</taxon>
        <taxon>Aplosporellaceae</taxon>
        <taxon>Aplosporella</taxon>
    </lineage>
</organism>
<dbReference type="EMBL" id="ML995477">
    <property type="protein sequence ID" value="KAF2145609.1"/>
    <property type="molecule type" value="Genomic_DNA"/>
</dbReference>
<sequence>MPKKDAIQSIQSSMKDDGSGTPQNGRTHSRTYCTYLQTETPDGREARAPPRRLLPDAEENEDTLHWFQRLTLYRSSGSSSSGVTNSSSSNNHRYGTHDDNSNNNIISTQSAHSPHTIHTPPKRQRGAGGESAVSFTQQQQQQVAASSSSLKAGSCQPPTHDKQRPTD</sequence>
<feature type="compositionally biased region" description="Polar residues" evidence="1">
    <location>
        <begin position="20"/>
        <end position="40"/>
    </location>
</feature>
<feature type="compositionally biased region" description="Low complexity" evidence="1">
    <location>
        <begin position="131"/>
        <end position="149"/>
    </location>
</feature>